<dbReference type="PANTHER" id="PTHR33936:SF24">
    <property type="entry name" value="C2H2-TYPE DOMAIN-CONTAINING PROTEIN"/>
    <property type="match status" value="1"/>
</dbReference>
<dbReference type="InterPro" id="IPR013087">
    <property type="entry name" value="Znf_C2H2_type"/>
</dbReference>
<accession>A0A8X6UEL4</accession>
<protein>
    <recommendedName>
        <fullName evidence="2">C2H2-type domain-containing protein</fullName>
    </recommendedName>
</protein>
<dbReference type="AlphaFoldDB" id="A0A8X6UEL4"/>
<keyword evidence="4" id="KW-1185">Reference proteome</keyword>
<gene>
    <name evidence="3" type="primary">X975_24243</name>
    <name evidence="3" type="ORF">NPIL_522611</name>
</gene>
<feature type="domain" description="C2H2-type" evidence="2">
    <location>
        <begin position="213"/>
        <end position="241"/>
    </location>
</feature>
<organism evidence="3 4">
    <name type="scientific">Nephila pilipes</name>
    <name type="common">Giant wood spider</name>
    <name type="synonym">Nephila maculata</name>
    <dbReference type="NCBI Taxonomy" id="299642"/>
    <lineage>
        <taxon>Eukaryota</taxon>
        <taxon>Metazoa</taxon>
        <taxon>Ecdysozoa</taxon>
        <taxon>Arthropoda</taxon>
        <taxon>Chelicerata</taxon>
        <taxon>Arachnida</taxon>
        <taxon>Araneae</taxon>
        <taxon>Araneomorphae</taxon>
        <taxon>Entelegynae</taxon>
        <taxon>Araneoidea</taxon>
        <taxon>Nephilidae</taxon>
        <taxon>Nephila</taxon>
    </lineage>
</organism>
<dbReference type="PROSITE" id="PS50157">
    <property type="entry name" value="ZINC_FINGER_C2H2_2"/>
    <property type="match status" value="3"/>
</dbReference>
<dbReference type="GO" id="GO:0008270">
    <property type="term" value="F:zinc ion binding"/>
    <property type="evidence" value="ECO:0007669"/>
    <property type="project" value="UniProtKB-KW"/>
</dbReference>
<comment type="caution">
    <text evidence="3">The sequence shown here is derived from an EMBL/GenBank/DDBJ whole genome shotgun (WGS) entry which is preliminary data.</text>
</comment>
<dbReference type="Pfam" id="PF00096">
    <property type="entry name" value="zf-C2H2"/>
    <property type="match status" value="2"/>
</dbReference>
<evidence type="ECO:0000256" key="1">
    <source>
        <dbReference type="PROSITE-ProRule" id="PRU00042"/>
    </source>
</evidence>
<dbReference type="OrthoDB" id="6436413at2759"/>
<feature type="domain" description="C2H2-type" evidence="2">
    <location>
        <begin position="173"/>
        <end position="201"/>
    </location>
</feature>
<dbReference type="EMBL" id="BMAW01123259">
    <property type="protein sequence ID" value="GFU02484.1"/>
    <property type="molecule type" value="Genomic_DNA"/>
</dbReference>
<dbReference type="InterPro" id="IPR052797">
    <property type="entry name" value="RegFact_GeneExpr_CellDeath"/>
</dbReference>
<keyword evidence="1" id="KW-0863">Zinc-finger</keyword>
<dbReference type="Gene3D" id="3.30.160.60">
    <property type="entry name" value="Classic Zinc Finger"/>
    <property type="match status" value="2"/>
</dbReference>
<evidence type="ECO:0000313" key="4">
    <source>
        <dbReference type="Proteomes" id="UP000887013"/>
    </source>
</evidence>
<proteinExistence type="predicted"/>
<name>A0A8X6UEL4_NEPPI</name>
<feature type="domain" description="C2H2-type" evidence="2">
    <location>
        <begin position="125"/>
        <end position="153"/>
    </location>
</feature>
<evidence type="ECO:0000259" key="2">
    <source>
        <dbReference type="PROSITE" id="PS50157"/>
    </source>
</evidence>
<dbReference type="Proteomes" id="UP000887013">
    <property type="component" value="Unassembled WGS sequence"/>
</dbReference>
<dbReference type="InterPro" id="IPR036236">
    <property type="entry name" value="Znf_C2H2_sf"/>
</dbReference>
<dbReference type="PANTHER" id="PTHR33936">
    <property type="entry name" value="PROTEIN CBG17840"/>
    <property type="match status" value="1"/>
</dbReference>
<sequence length="966" mass="111005">MSSAEKQEKRLFSEPITSVSSEGILDSQSNQNLVEAIVCQNSDSVMSCMFECVNHSSVAESDFVICGDNSNPDSVMNDMVPCSNYFSVAESDFFMNGEGENSNPNSVTSDMVHSTNDKSVGESDFICPDCFQSFNNKYNLKRHVYKFHNDNTTLIESFKSQCANVGNVAESNFVCPDCLKTFKNRYNLKRHVNKVHSNNTELIESLKNRSLGYQCEDCHLKFSDLKNFKCHQNKVHTSKINQNANYVCLVCHGNFEKREIIFHFKNAHDIDMDHTELELNSFNDFLAWKAEIENNTKSKFISYSTKHINIHGVKYYYFRCHCSGNFMSESKGLRHLKILGSNKINAYCPAALKVTEHTDGKCIVSYQKVHVGHQNDLGHLFLTADERKNIASKIAAKIPLDNILDEIRNSISDAGLERVHLLTKKDLHNIEKSFNLASNSVKHENDGVSVDMWVREMQNSENPCILFYKTQGSTCTQYSFLKENDFVLIIMTEAQGEILKKFSSDCICIDGTHGVNGYGFELVTLLTIDDLRQGFPCAFLISNRCDQPVLSIFFSCIKQKIGQLQPQIFMSDMAESFFNAWKSEMGVPQKRLFSAWHIDRAWRKNLKKIKGAEKQAKTYKIIRSLLEERDIYTFQTLTEAAIKFLKGDPDTIEFSNYFETYYLQNISSWAYCYRLHSGINTNMHIERMHRTLKYIYLHGKNVKRLDKAIHGIMRFVRDKMIDRLITSNKGKLTSKIRDLRIRHKTSETLSLLVIENENGWSVSSTCNTEIYNIHENNKTCACHIQCTDCNICIRRYICSCIDSSIRWNMCKHIHYLHQHIKNTTTVPHESPLIIDDENELILNEVAKKKSQTLSLEHRKDEIKRKFSELIDSLNSDKQCDVLERILKSIPPQLEAADISNAQEIHFPTTNKDIPPNKNIIPQRFSNAKKKRKLTKTSTVTSQNDNNTILNIILEHKNFTHSPTEES</sequence>
<dbReference type="PROSITE" id="PS00028">
    <property type="entry name" value="ZINC_FINGER_C2H2_1"/>
    <property type="match status" value="3"/>
</dbReference>
<evidence type="ECO:0000313" key="3">
    <source>
        <dbReference type="EMBL" id="GFU02484.1"/>
    </source>
</evidence>
<keyword evidence="1" id="KW-0862">Zinc</keyword>
<dbReference type="SUPFAM" id="SSF57667">
    <property type="entry name" value="beta-beta-alpha zinc fingers"/>
    <property type="match status" value="1"/>
</dbReference>
<reference evidence="3" key="1">
    <citation type="submission" date="2020-08" db="EMBL/GenBank/DDBJ databases">
        <title>Multicomponent nature underlies the extraordinary mechanical properties of spider dragline silk.</title>
        <authorList>
            <person name="Kono N."/>
            <person name="Nakamura H."/>
            <person name="Mori M."/>
            <person name="Yoshida Y."/>
            <person name="Ohtoshi R."/>
            <person name="Malay A.D."/>
            <person name="Moran D.A.P."/>
            <person name="Tomita M."/>
            <person name="Numata K."/>
            <person name="Arakawa K."/>
        </authorList>
    </citation>
    <scope>NUCLEOTIDE SEQUENCE</scope>
</reference>
<keyword evidence="1" id="KW-0479">Metal-binding</keyword>
<dbReference type="SMART" id="SM00355">
    <property type="entry name" value="ZnF_C2H2"/>
    <property type="match status" value="4"/>
</dbReference>